<dbReference type="Pfam" id="PF03372">
    <property type="entry name" value="Exo_endo_phos"/>
    <property type="match status" value="1"/>
</dbReference>
<dbReference type="GO" id="GO:0005634">
    <property type="term" value="C:nucleus"/>
    <property type="evidence" value="ECO:0007669"/>
    <property type="project" value="TreeGrafter"/>
</dbReference>
<gene>
    <name evidence="6" type="ORF">EGW08_002621</name>
</gene>
<dbReference type="STRING" id="188477.A0A3S0ZZ06"/>
<dbReference type="PANTHER" id="PTHR11371">
    <property type="entry name" value="DEOXYRIBONUCLEASE"/>
    <property type="match status" value="1"/>
</dbReference>
<dbReference type="GO" id="GO:0003677">
    <property type="term" value="F:DNA binding"/>
    <property type="evidence" value="ECO:0007669"/>
    <property type="project" value="TreeGrafter"/>
</dbReference>
<dbReference type="AlphaFoldDB" id="A0A3S0ZZ06"/>
<keyword evidence="7" id="KW-1185">Reference proteome</keyword>
<comment type="similarity">
    <text evidence="1">Belongs to the DNase I family.</text>
</comment>
<dbReference type="InterPro" id="IPR005135">
    <property type="entry name" value="Endo/exonuclease/phosphatase"/>
</dbReference>
<feature type="non-terminal residue" evidence="6">
    <location>
        <position position="186"/>
    </location>
</feature>
<dbReference type="Proteomes" id="UP000271974">
    <property type="component" value="Unassembled WGS sequence"/>
</dbReference>
<dbReference type="EMBL" id="RQTK01000051">
    <property type="protein sequence ID" value="RUS89603.1"/>
    <property type="molecule type" value="Genomic_DNA"/>
</dbReference>
<feature type="domain" description="Endonuclease/exonuclease/phosphatase" evidence="5">
    <location>
        <begin position="42"/>
        <end position="127"/>
    </location>
</feature>
<dbReference type="Gene3D" id="3.60.10.10">
    <property type="entry name" value="Endonuclease/exonuclease/phosphatase"/>
    <property type="match status" value="1"/>
</dbReference>
<keyword evidence="2" id="KW-0540">Nuclease</keyword>
<comment type="caution">
    <text evidence="6">The sequence shown here is derived from an EMBL/GenBank/DDBJ whole genome shotgun (WGS) entry which is preliminary data.</text>
</comment>
<protein>
    <recommendedName>
        <fullName evidence="5">Endonuclease/exonuclease/phosphatase domain-containing protein</fullName>
    </recommendedName>
</protein>
<dbReference type="GO" id="GO:0004530">
    <property type="term" value="F:deoxyribonuclease I activity"/>
    <property type="evidence" value="ECO:0007669"/>
    <property type="project" value="TreeGrafter"/>
</dbReference>
<evidence type="ECO:0000256" key="2">
    <source>
        <dbReference type="ARBA" id="ARBA00022722"/>
    </source>
</evidence>
<dbReference type="OrthoDB" id="10061407at2759"/>
<evidence type="ECO:0000256" key="3">
    <source>
        <dbReference type="ARBA" id="ARBA00022801"/>
    </source>
</evidence>
<evidence type="ECO:0000259" key="5">
    <source>
        <dbReference type="Pfam" id="PF03372"/>
    </source>
</evidence>
<keyword evidence="4" id="KW-0732">Signal</keyword>
<evidence type="ECO:0000313" key="7">
    <source>
        <dbReference type="Proteomes" id="UP000271974"/>
    </source>
</evidence>
<dbReference type="SMART" id="SM00476">
    <property type="entry name" value="DNaseIc"/>
    <property type="match status" value="1"/>
</dbReference>
<name>A0A3S0ZZ06_ELYCH</name>
<dbReference type="PRINTS" id="PR00130">
    <property type="entry name" value="DNASEI"/>
</dbReference>
<organism evidence="6 7">
    <name type="scientific">Elysia chlorotica</name>
    <name type="common">Eastern emerald elysia</name>
    <name type="synonym">Sea slug</name>
    <dbReference type="NCBI Taxonomy" id="188477"/>
    <lineage>
        <taxon>Eukaryota</taxon>
        <taxon>Metazoa</taxon>
        <taxon>Spiralia</taxon>
        <taxon>Lophotrochozoa</taxon>
        <taxon>Mollusca</taxon>
        <taxon>Gastropoda</taxon>
        <taxon>Heterobranchia</taxon>
        <taxon>Euthyneura</taxon>
        <taxon>Panpulmonata</taxon>
        <taxon>Sacoglossa</taxon>
        <taxon>Placobranchoidea</taxon>
        <taxon>Plakobranchidae</taxon>
        <taxon>Elysia</taxon>
    </lineage>
</organism>
<feature type="signal peptide" evidence="4">
    <location>
        <begin position="1"/>
        <end position="29"/>
    </location>
</feature>
<evidence type="ECO:0000256" key="1">
    <source>
        <dbReference type="ARBA" id="ARBA00007359"/>
    </source>
</evidence>
<dbReference type="PANTHER" id="PTHR11371:SF31">
    <property type="entry name" value="EXTRACELLULAR NUCLEASE"/>
    <property type="match status" value="1"/>
</dbReference>
<dbReference type="SUPFAM" id="SSF56219">
    <property type="entry name" value="DNase I-like"/>
    <property type="match status" value="1"/>
</dbReference>
<proteinExistence type="inferred from homology"/>
<evidence type="ECO:0000256" key="4">
    <source>
        <dbReference type="SAM" id="SignalP"/>
    </source>
</evidence>
<feature type="chain" id="PRO_5018793616" description="Endonuclease/exonuclease/phosphatase domain-containing protein" evidence="4">
    <location>
        <begin position="30"/>
        <end position="186"/>
    </location>
</feature>
<sequence length="186" mass="21025">MARMTPPLQALLPLLVITLTLSAVQEAQALLTGDLDPPVRVASFNVRGYGMTKASKPEVLANIAAILSRYDLVLVIETRDQSLVSLDMLREELGEQQWDYVSSDPIGRTTYKEQYVFFYRPKVVTFVGDHKFKDTEDDFEREPYMAEFEYRSQFAGSEVKVTFIAAHLNPQSVVAEMQVGNGTTHW</sequence>
<dbReference type="GO" id="GO:0006308">
    <property type="term" value="P:DNA catabolic process"/>
    <property type="evidence" value="ECO:0007669"/>
    <property type="project" value="InterPro"/>
</dbReference>
<accession>A0A3S0ZZ06</accession>
<dbReference type="InterPro" id="IPR016202">
    <property type="entry name" value="DNase_I"/>
</dbReference>
<keyword evidence="3" id="KW-0378">Hydrolase</keyword>
<dbReference type="InterPro" id="IPR036691">
    <property type="entry name" value="Endo/exonu/phosph_ase_sf"/>
</dbReference>
<evidence type="ECO:0000313" key="6">
    <source>
        <dbReference type="EMBL" id="RUS89603.1"/>
    </source>
</evidence>
<reference evidence="6 7" key="1">
    <citation type="submission" date="2019-01" db="EMBL/GenBank/DDBJ databases">
        <title>A draft genome assembly of the solar-powered sea slug Elysia chlorotica.</title>
        <authorList>
            <person name="Cai H."/>
            <person name="Li Q."/>
            <person name="Fang X."/>
            <person name="Li J."/>
            <person name="Curtis N.E."/>
            <person name="Altenburger A."/>
            <person name="Shibata T."/>
            <person name="Feng M."/>
            <person name="Maeda T."/>
            <person name="Schwartz J.A."/>
            <person name="Shigenobu S."/>
            <person name="Lundholm N."/>
            <person name="Nishiyama T."/>
            <person name="Yang H."/>
            <person name="Hasebe M."/>
            <person name="Li S."/>
            <person name="Pierce S.K."/>
            <person name="Wang J."/>
        </authorList>
    </citation>
    <scope>NUCLEOTIDE SEQUENCE [LARGE SCALE GENOMIC DNA]</scope>
    <source>
        <strain evidence="6">EC2010</strain>
        <tissue evidence="6">Whole organism of an adult</tissue>
    </source>
</reference>